<dbReference type="PRINTS" id="PR00455">
    <property type="entry name" value="HTHTETR"/>
</dbReference>
<evidence type="ECO:0000256" key="3">
    <source>
        <dbReference type="ARBA" id="ARBA00023163"/>
    </source>
</evidence>
<feature type="DNA-binding region" description="H-T-H motif" evidence="4">
    <location>
        <begin position="28"/>
        <end position="47"/>
    </location>
</feature>
<keyword evidence="7" id="KW-1185">Reference proteome</keyword>
<dbReference type="Gene3D" id="1.10.10.60">
    <property type="entry name" value="Homeodomain-like"/>
    <property type="match status" value="1"/>
</dbReference>
<dbReference type="Proteomes" id="UP000232060">
    <property type="component" value="Unassembled WGS sequence"/>
</dbReference>
<dbReference type="SUPFAM" id="SSF46689">
    <property type="entry name" value="Homeodomain-like"/>
    <property type="match status" value="1"/>
</dbReference>
<dbReference type="Pfam" id="PF16925">
    <property type="entry name" value="TetR_C_13"/>
    <property type="match status" value="1"/>
</dbReference>
<dbReference type="PROSITE" id="PS50977">
    <property type="entry name" value="HTH_TETR_2"/>
    <property type="match status" value="1"/>
</dbReference>
<dbReference type="GO" id="GO:0003677">
    <property type="term" value="F:DNA binding"/>
    <property type="evidence" value="ECO:0007669"/>
    <property type="project" value="UniProtKB-UniRule"/>
</dbReference>
<comment type="caution">
    <text evidence="6">The sequence shown here is derived from an EMBL/GenBank/DDBJ whole genome shotgun (WGS) entry which is preliminary data.</text>
</comment>
<evidence type="ECO:0000256" key="2">
    <source>
        <dbReference type="ARBA" id="ARBA00023125"/>
    </source>
</evidence>
<keyword evidence="2 4" id="KW-0238">DNA-binding</keyword>
<evidence type="ECO:0000313" key="7">
    <source>
        <dbReference type="Proteomes" id="UP000232060"/>
    </source>
</evidence>
<organism evidence="6 7">
    <name type="scientific">Aeromonas lusitana</name>
    <dbReference type="NCBI Taxonomy" id="931529"/>
    <lineage>
        <taxon>Bacteria</taxon>
        <taxon>Pseudomonadati</taxon>
        <taxon>Pseudomonadota</taxon>
        <taxon>Gammaproteobacteria</taxon>
        <taxon>Aeromonadales</taxon>
        <taxon>Aeromonadaceae</taxon>
        <taxon>Aeromonas</taxon>
    </lineage>
</organism>
<feature type="domain" description="HTH tetR-type" evidence="5">
    <location>
        <begin position="5"/>
        <end position="65"/>
    </location>
</feature>
<sequence length="190" mass="20999">MRTAEFDRDQVLRHAMEAFRARGYAKTTMQDLVAATGLHPGSLYAAFGNKRGLLLAAVDHYVQEKCAQRRHCLDQPSPLAGMRAYFDQLVDAALQGSCLVTRALMELAEQDEELHQRCKAIYRDLEGDLALCLQRAREQGELAAGCDIPTLTAFLQVNIQGLITFAQCHPDRALLDAVVTQLMAALSAPR</sequence>
<dbReference type="InterPro" id="IPR001647">
    <property type="entry name" value="HTH_TetR"/>
</dbReference>
<dbReference type="AlphaFoldDB" id="A0A2M8HB15"/>
<evidence type="ECO:0000259" key="5">
    <source>
        <dbReference type="PROSITE" id="PS50977"/>
    </source>
</evidence>
<dbReference type="EMBL" id="PGCP01000010">
    <property type="protein sequence ID" value="PJC93762.1"/>
    <property type="molecule type" value="Genomic_DNA"/>
</dbReference>
<accession>A0A2M8HB15</accession>
<dbReference type="InterPro" id="IPR036271">
    <property type="entry name" value="Tet_transcr_reg_TetR-rel_C_sf"/>
</dbReference>
<dbReference type="PROSITE" id="PS01081">
    <property type="entry name" value="HTH_TETR_1"/>
    <property type="match status" value="1"/>
</dbReference>
<evidence type="ECO:0000256" key="4">
    <source>
        <dbReference type="PROSITE-ProRule" id="PRU00335"/>
    </source>
</evidence>
<proteinExistence type="predicted"/>
<dbReference type="InterPro" id="IPR011075">
    <property type="entry name" value="TetR_C"/>
</dbReference>
<reference evidence="6 7" key="1">
    <citation type="submission" date="2017-11" db="EMBL/GenBank/DDBJ databases">
        <title>Draft genome sequence of environmental isolate Aeromonas lusitania sp. nov. MDC 2473.</title>
        <authorList>
            <person name="Colston S.M."/>
            <person name="Navarro A."/>
            <person name="Martinez-Murcia A.J."/>
            <person name="Graf J."/>
        </authorList>
    </citation>
    <scope>NUCLEOTIDE SEQUENCE [LARGE SCALE GENOMIC DNA]</scope>
    <source>
        <strain evidence="6 7">MDC 2473</strain>
    </source>
</reference>
<gene>
    <name evidence="6" type="ORF">CUC44_07305</name>
</gene>
<protein>
    <submittedName>
        <fullName evidence="6">TetR family transcriptional regulator</fullName>
    </submittedName>
</protein>
<dbReference type="PANTHER" id="PTHR47506">
    <property type="entry name" value="TRANSCRIPTIONAL REGULATORY PROTEIN"/>
    <property type="match status" value="1"/>
</dbReference>
<name>A0A2M8HB15_9GAMM</name>
<dbReference type="SUPFAM" id="SSF48498">
    <property type="entry name" value="Tetracyclin repressor-like, C-terminal domain"/>
    <property type="match status" value="1"/>
</dbReference>
<dbReference type="OrthoDB" id="270177at2"/>
<dbReference type="RefSeq" id="WP_100859316.1">
    <property type="nucleotide sequence ID" value="NZ_PGCP01000010.1"/>
</dbReference>
<dbReference type="Pfam" id="PF00440">
    <property type="entry name" value="TetR_N"/>
    <property type="match status" value="1"/>
</dbReference>
<keyword evidence="3" id="KW-0804">Transcription</keyword>
<evidence type="ECO:0000313" key="6">
    <source>
        <dbReference type="EMBL" id="PJC93762.1"/>
    </source>
</evidence>
<dbReference type="InterPro" id="IPR009057">
    <property type="entry name" value="Homeodomain-like_sf"/>
</dbReference>
<dbReference type="Gene3D" id="1.10.357.10">
    <property type="entry name" value="Tetracycline Repressor, domain 2"/>
    <property type="match status" value="1"/>
</dbReference>
<dbReference type="InterPro" id="IPR023772">
    <property type="entry name" value="DNA-bd_HTH_TetR-type_CS"/>
</dbReference>
<dbReference type="PANTHER" id="PTHR47506:SF8">
    <property type="entry name" value="REPRESSOR OF PUTATIVE XENOBIOTIC REDUCTASE TETR FAMILY-RELATED"/>
    <property type="match status" value="1"/>
</dbReference>
<evidence type="ECO:0000256" key="1">
    <source>
        <dbReference type="ARBA" id="ARBA00023015"/>
    </source>
</evidence>
<keyword evidence="1" id="KW-0805">Transcription regulation</keyword>